<dbReference type="SUPFAM" id="SSF47598">
    <property type="entry name" value="Ribbon-helix-helix"/>
    <property type="match status" value="1"/>
</dbReference>
<gene>
    <name evidence="1" type="ORF">COT44_03245</name>
</gene>
<dbReference type="GO" id="GO:0006355">
    <property type="term" value="P:regulation of DNA-templated transcription"/>
    <property type="evidence" value="ECO:0007669"/>
    <property type="project" value="InterPro"/>
</dbReference>
<comment type="caution">
    <text evidence="1">The sequence shown here is derived from an EMBL/GenBank/DDBJ whole genome shotgun (WGS) entry which is preliminary data.</text>
</comment>
<reference evidence="2" key="1">
    <citation type="submission" date="2017-09" db="EMBL/GenBank/DDBJ databases">
        <title>Depth-based differentiation of microbial function through sediment-hosted aquifers and enrichment of novel symbionts in the deep terrestrial subsurface.</title>
        <authorList>
            <person name="Probst A.J."/>
            <person name="Ladd B."/>
            <person name="Jarett J.K."/>
            <person name="Geller-Mcgrath D.E."/>
            <person name="Sieber C.M.K."/>
            <person name="Emerson J.B."/>
            <person name="Anantharaman K."/>
            <person name="Thomas B.C."/>
            <person name="Malmstrom R."/>
            <person name="Stieglmeier M."/>
            <person name="Klingl A."/>
            <person name="Woyke T."/>
            <person name="Ryan C.M."/>
            <person name="Banfield J.F."/>
        </authorList>
    </citation>
    <scope>NUCLEOTIDE SEQUENCE [LARGE SCALE GENOMIC DNA]</scope>
</reference>
<dbReference type="EMBL" id="PEYO01000017">
    <property type="protein sequence ID" value="PIU03433.1"/>
    <property type="molecule type" value="Genomic_DNA"/>
</dbReference>
<proteinExistence type="predicted"/>
<evidence type="ECO:0000313" key="2">
    <source>
        <dbReference type="Proteomes" id="UP000228996"/>
    </source>
</evidence>
<name>A0A2M6XCP5_9BACT</name>
<dbReference type="InterPro" id="IPR010985">
    <property type="entry name" value="Ribbon_hlx_hlx"/>
</dbReference>
<dbReference type="AlphaFoldDB" id="A0A2M6XCP5"/>
<accession>A0A2M6XCP5</accession>
<organism evidence="1 2">
    <name type="scientific">Candidatus Shapirobacteria bacterium CG08_land_8_20_14_0_20_39_18</name>
    <dbReference type="NCBI Taxonomy" id="1974883"/>
    <lineage>
        <taxon>Bacteria</taxon>
        <taxon>Candidatus Shapironibacteriota</taxon>
    </lineage>
</organism>
<evidence type="ECO:0000313" key="1">
    <source>
        <dbReference type="EMBL" id="PIU03433.1"/>
    </source>
</evidence>
<dbReference type="CDD" id="cd21631">
    <property type="entry name" value="RHH_CopG_NikR-like"/>
    <property type="match status" value="1"/>
</dbReference>
<protein>
    <submittedName>
        <fullName evidence="1">CopG family transcriptional regulator</fullName>
    </submittedName>
</protein>
<sequence>MIRTQIYLPEEFHQDLVMMAQKANVSMAELIRKFVAEGITSQEKKGTSGSLLLEIAHGAVKGLPENISTEHDKYLYSKK</sequence>
<dbReference type="Proteomes" id="UP000228996">
    <property type="component" value="Unassembled WGS sequence"/>
</dbReference>